<accession>A0A9P6MSI9</accession>
<dbReference type="AlphaFoldDB" id="A0A9P6MSI9"/>
<organism evidence="2 3">
    <name type="scientific">Entomortierella chlamydospora</name>
    <dbReference type="NCBI Taxonomy" id="101097"/>
    <lineage>
        <taxon>Eukaryota</taxon>
        <taxon>Fungi</taxon>
        <taxon>Fungi incertae sedis</taxon>
        <taxon>Mucoromycota</taxon>
        <taxon>Mortierellomycotina</taxon>
        <taxon>Mortierellomycetes</taxon>
        <taxon>Mortierellales</taxon>
        <taxon>Mortierellaceae</taxon>
        <taxon>Entomortierella</taxon>
    </lineage>
</organism>
<feature type="compositionally biased region" description="Polar residues" evidence="1">
    <location>
        <begin position="1"/>
        <end position="17"/>
    </location>
</feature>
<evidence type="ECO:0000313" key="2">
    <source>
        <dbReference type="EMBL" id="KAG0012134.1"/>
    </source>
</evidence>
<feature type="compositionally biased region" description="Low complexity" evidence="1">
    <location>
        <begin position="102"/>
        <end position="127"/>
    </location>
</feature>
<evidence type="ECO:0000256" key="1">
    <source>
        <dbReference type="SAM" id="MobiDB-lite"/>
    </source>
</evidence>
<proteinExistence type="predicted"/>
<protein>
    <submittedName>
        <fullName evidence="2">Uncharacterized protein</fullName>
    </submittedName>
</protein>
<comment type="caution">
    <text evidence="2">The sequence shown here is derived from an EMBL/GenBank/DDBJ whole genome shotgun (WGS) entry which is preliminary data.</text>
</comment>
<dbReference type="Proteomes" id="UP000703661">
    <property type="component" value="Unassembled WGS sequence"/>
</dbReference>
<feature type="compositionally biased region" description="Polar residues" evidence="1">
    <location>
        <begin position="35"/>
        <end position="48"/>
    </location>
</feature>
<dbReference type="OrthoDB" id="2444404at2759"/>
<feature type="compositionally biased region" description="Basic and acidic residues" evidence="1">
    <location>
        <begin position="19"/>
        <end position="32"/>
    </location>
</feature>
<feature type="region of interest" description="Disordered" evidence="1">
    <location>
        <begin position="93"/>
        <end position="127"/>
    </location>
</feature>
<dbReference type="EMBL" id="JAAAID010001031">
    <property type="protein sequence ID" value="KAG0012134.1"/>
    <property type="molecule type" value="Genomic_DNA"/>
</dbReference>
<name>A0A9P6MSI9_9FUNG</name>
<evidence type="ECO:0000313" key="3">
    <source>
        <dbReference type="Proteomes" id="UP000703661"/>
    </source>
</evidence>
<sequence>MESTVETPSQEPNSPATTKDLRSDDDGHDSMEGRSGTSSEAQRARLSNSDLDQTVACINELTNMLNRAVTVQGQVLDALAYFANSLESLKEMMSRVDDSTPQPQQRSQQQQQQQQQHQQRQKQSIQVQDIEDSRRLKCILAKLDRVKKALITVEMQPFDKHTKPEIDFSDTSLDPEFLAVWCRSVNRYDYCRALCDLVGKLRAEESEERAFLRVMMRHVSSSE</sequence>
<feature type="region of interest" description="Disordered" evidence="1">
    <location>
        <begin position="1"/>
        <end position="48"/>
    </location>
</feature>
<keyword evidence="3" id="KW-1185">Reference proteome</keyword>
<reference evidence="2" key="1">
    <citation type="journal article" date="2020" name="Fungal Divers.">
        <title>Resolving the Mortierellaceae phylogeny through synthesis of multi-gene phylogenetics and phylogenomics.</title>
        <authorList>
            <person name="Vandepol N."/>
            <person name="Liber J."/>
            <person name="Desiro A."/>
            <person name="Na H."/>
            <person name="Kennedy M."/>
            <person name="Barry K."/>
            <person name="Grigoriev I.V."/>
            <person name="Miller A.N."/>
            <person name="O'Donnell K."/>
            <person name="Stajich J.E."/>
            <person name="Bonito G."/>
        </authorList>
    </citation>
    <scope>NUCLEOTIDE SEQUENCE</scope>
    <source>
        <strain evidence="2">NRRL 2769</strain>
    </source>
</reference>
<gene>
    <name evidence="2" type="ORF">BGZ80_000183</name>
</gene>